<gene>
    <name evidence="2" type="ORF">FRACYDRAFT_254199</name>
</gene>
<reference evidence="2 3" key="1">
    <citation type="submission" date="2016-09" db="EMBL/GenBank/DDBJ databases">
        <title>Extensive genetic diversity and differential bi-allelic expression allows diatom success in the polar Southern Ocean.</title>
        <authorList>
            <consortium name="DOE Joint Genome Institute"/>
            <person name="Mock T."/>
            <person name="Otillar R.P."/>
            <person name="Strauss J."/>
            <person name="Dupont C."/>
            <person name="Frickenhaus S."/>
            <person name="Maumus F."/>
            <person name="Mcmullan M."/>
            <person name="Sanges R."/>
            <person name="Schmutz J."/>
            <person name="Toseland A."/>
            <person name="Valas R."/>
            <person name="Veluchamy A."/>
            <person name="Ward B.J."/>
            <person name="Allen A."/>
            <person name="Barry K."/>
            <person name="Falciatore A."/>
            <person name="Ferrante M."/>
            <person name="Fortunato A.E."/>
            <person name="Gloeckner G."/>
            <person name="Gruber A."/>
            <person name="Hipkin R."/>
            <person name="Janech M."/>
            <person name="Kroth P."/>
            <person name="Leese F."/>
            <person name="Lindquist E."/>
            <person name="Lyon B.R."/>
            <person name="Martin J."/>
            <person name="Mayer C."/>
            <person name="Parker M."/>
            <person name="Quesneville H."/>
            <person name="Raymond J."/>
            <person name="Uhlig C."/>
            <person name="Valentin K.U."/>
            <person name="Worden A.Z."/>
            <person name="Armbrust E.V."/>
            <person name="Bowler C."/>
            <person name="Green B."/>
            <person name="Moulton V."/>
            <person name="Van Oosterhout C."/>
            <person name="Grigoriev I."/>
        </authorList>
    </citation>
    <scope>NUCLEOTIDE SEQUENCE [LARGE SCALE GENOMIC DNA]</scope>
    <source>
        <strain evidence="2 3">CCMP1102</strain>
    </source>
</reference>
<dbReference type="InParanoid" id="A0A1E7EL84"/>
<accession>A0A1E7EL84</accession>
<evidence type="ECO:0000256" key="1">
    <source>
        <dbReference type="SAM" id="MobiDB-lite"/>
    </source>
</evidence>
<evidence type="ECO:0000313" key="3">
    <source>
        <dbReference type="Proteomes" id="UP000095751"/>
    </source>
</evidence>
<sequence>MSMSIDNKEDDTTSSSCHHHLERLNNASKNAIQIVNRFATVEPPSATDHDDNDNIKNGNENDNNNPWRNPKLIEKELNIVRNELNEAWMELRKNQNNKGSSLENGDDADDDEEMVLSDTEFRVQYMDMITDAFGDILDEMNKKQEESNINSDDTNFDVEILVDCLQSGIDFLDPITEYKRPSYFNSLVLPLDIDNDTTMNDDDENKNKNNNEQQLTIHQMKQRSLGYLTC</sequence>
<dbReference type="OrthoDB" id="45580at2759"/>
<name>A0A1E7EL84_9STRA</name>
<feature type="compositionally biased region" description="Low complexity" evidence="1">
    <location>
        <begin position="55"/>
        <end position="69"/>
    </location>
</feature>
<dbReference type="EMBL" id="KV784405">
    <property type="protein sequence ID" value="OEU06646.1"/>
    <property type="molecule type" value="Genomic_DNA"/>
</dbReference>
<keyword evidence="3" id="KW-1185">Reference proteome</keyword>
<organism evidence="2 3">
    <name type="scientific">Fragilariopsis cylindrus CCMP1102</name>
    <dbReference type="NCBI Taxonomy" id="635003"/>
    <lineage>
        <taxon>Eukaryota</taxon>
        <taxon>Sar</taxon>
        <taxon>Stramenopiles</taxon>
        <taxon>Ochrophyta</taxon>
        <taxon>Bacillariophyta</taxon>
        <taxon>Bacillariophyceae</taxon>
        <taxon>Bacillariophycidae</taxon>
        <taxon>Bacillariales</taxon>
        <taxon>Bacillariaceae</taxon>
        <taxon>Fragilariopsis</taxon>
    </lineage>
</organism>
<dbReference type="KEGG" id="fcy:FRACYDRAFT_254199"/>
<evidence type="ECO:0008006" key="4">
    <source>
        <dbReference type="Google" id="ProtNLM"/>
    </source>
</evidence>
<dbReference type="AlphaFoldDB" id="A0A1E7EL84"/>
<proteinExistence type="predicted"/>
<protein>
    <recommendedName>
        <fullName evidence="4">Ribosome assembly protein 3</fullName>
    </recommendedName>
</protein>
<feature type="region of interest" description="Disordered" evidence="1">
    <location>
        <begin position="42"/>
        <end position="69"/>
    </location>
</feature>
<evidence type="ECO:0000313" key="2">
    <source>
        <dbReference type="EMBL" id="OEU06646.1"/>
    </source>
</evidence>
<dbReference type="Proteomes" id="UP000095751">
    <property type="component" value="Unassembled WGS sequence"/>
</dbReference>